<proteinExistence type="predicted"/>
<evidence type="ECO:0000313" key="2">
    <source>
        <dbReference type="EMBL" id="OFC59419.1"/>
    </source>
</evidence>
<dbReference type="InterPro" id="IPR025427">
    <property type="entry name" value="DUF4160"/>
</dbReference>
<name>A0A1E7YVG7_9PROT</name>
<dbReference type="AlphaFoldDB" id="A0A1E7YVG7"/>
<dbReference type="Proteomes" id="UP000175707">
    <property type="component" value="Unassembled WGS sequence"/>
</dbReference>
<dbReference type="Pfam" id="PF13711">
    <property type="entry name" value="DUF4160"/>
    <property type="match status" value="1"/>
</dbReference>
<accession>A0A1E7YVG7</accession>
<reference evidence="2 3" key="1">
    <citation type="submission" date="2016-06" db="EMBL/GenBank/DDBJ databases">
        <title>Gene turnover analysis identifies the evolutionary adaptation of the extremophile Acidithiobacillus caldus.</title>
        <authorList>
            <person name="Zhang X."/>
        </authorList>
    </citation>
    <scope>NUCLEOTIDE SEQUENCE [LARGE SCALE GENOMIC DNA]</scope>
    <source>
        <strain evidence="2 3">S1</strain>
    </source>
</reference>
<comment type="caution">
    <text evidence="2">The sequence shown here is derived from an EMBL/GenBank/DDBJ whole genome shotgun (WGS) entry which is preliminary data.</text>
</comment>
<evidence type="ECO:0000313" key="3">
    <source>
        <dbReference type="Proteomes" id="UP000175707"/>
    </source>
</evidence>
<organism evidence="2 3">
    <name type="scientific">Acidithiobacillus caldus</name>
    <dbReference type="NCBI Taxonomy" id="33059"/>
    <lineage>
        <taxon>Bacteria</taxon>
        <taxon>Pseudomonadati</taxon>
        <taxon>Pseudomonadota</taxon>
        <taxon>Acidithiobacillia</taxon>
        <taxon>Acidithiobacillales</taxon>
        <taxon>Acidithiobacillaceae</taxon>
        <taxon>Acidithiobacillus</taxon>
    </lineage>
</organism>
<sequence>MPELARFYGIVIAMFWRDHLPPHFHAYYAGHEAEIGLDGTLLAGSLPRRALVLIEEWRSVHLDERKADRKRASRKEPIEPIPPLE</sequence>
<protein>
    <submittedName>
        <fullName evidence="2">Transcriptional regulator</fullName>
    </submittedName>
</protein>
<dbReference type="EMBL" id="LZYH01000556">
    <property type="protein sequence ID" value="OFC59419.1"/>
    <property type="molecule type" value="Genomic_DNA"/>
</dbReference>
<evidence type="ECO:0000256" key="1">
    <source>
        <dbReference type="SAM" id="MobiDB-lite"/>
    </source>
</evidence>
<gene>
    <name evidence="2" type="ORF">BAE30_08610</name>
</gene>
<feature type="region of interest" description="Disordered" evidence="1">
    <location>
        <begin position="65"/>
        <end position="85"/>
    </location>
</feature>